<protein>
    <recommendedName>
        <fullName evidence="3">RING-type E3 ubiquitin transferase</fullName>
        <ecNumber evidence="3">2.3.2.27</ecNumber>
    </recommendedName>
</protein>
<evidence type="ECO:0000256" key="3">
    <source>
        <dbReference type="ARBA" id="ARBA00012483"/>
    </source>
</evidence>
<dbReference type="Pfam" id="PF13639">
    <property type="entry name" value="zf-RING_2"/>
    <property type="match status" value="1"/>
</dbReference>
<dbReference type="GO" id="GO:0061630">
    <property type="term" value="F:ubiquitin protein ligase activity"/>
    <property type="evidence" value="ECO:0007669"/>
    <property type="project" value="UniProtKB-EC"/>
</dbReference>
<reference evidence="15" key="1">
    <citation type="submission" date="2021-01" db="EMBL/GenBank/DDBJ databases">
        <authorList>
            <consortium name="Genoscope - CEA"/>
            <person name="William W."/>
        </authorList>
    </citation>
    <scope>NUCLEOTIDE SEQUENCE</scope>
</reference>
<dbReference type="GO" id="GO:0006511">
    <property type="term" value="P:ubiquitin-dependent protein catabolic process"/>
    <property type="evidence" value="ECO:0007669"/>
    <property type="project" value="TreeGrafter"/>
</dbReference>
<dbReference type="OrthoDB" id="8062037at2759"/>
<dbReference type="GO" id="GO:0008270">
    <property type="term" value="F:zinc ion binding"/>
    <property type="evidence" value="ECO:0007669"/>
    <property type="project" value="UniProtKB-KW"/>
</dbReference>
<dbReference type="AlphaFoldDB" id="A0A8S1MAT8"/>
<evidence type="ECO:0000256" key="8">
    <source>
        <dbReference type="ARBA" id="ARBA00022786"/>
    </source>
</evidence>
<dbReference type="PANTHER" id="PTHR45977">
    <property type="entry name" value="TARGET OF ERK KINASE MPK-1"/>
    <property type="match status" value="1"/>
</dbReference>
<dbReference type="InterPro" id="IPR001841">
    <property type="entry name" value="Znf_RING"/>
</dbReference>
<dbReference type="GO" id="GO:0016020">
    <property type="term" value="C:membrane"/>
    <property type="evidence" value="ECO:0007669"/>
    <property type="project" value="UniProtKB-SubCell"/>
</dbReference>
<keyword evidence="5 13" id="KW-0812">Transmembrane</keyword>
<name>A0A8S1MAT8_9CILI</name>
<accession>A0A8S1MAT8</accession>
<keyword evidence="11 13" id="KW-0472">Membrane</keyword>
<evidence type="ECO:0000256" key="4">
    <source>
        <dbReference type="ARBA" id="ARBA00022679"/>
    </source>
</evidence>
<dbReference type="PANTHER" id="PTHR45977:SF4">
    <property type="entry name" value="RING-TYPE DOMAIN-CONTAINING PROTEIN"/>
    <property type="match status" value="1"/>
</dbReference>
<keyword evidence="8" id="KW-0833">Ubl conjugation pathway</keyword>
<evidence type="ECO:0000256" key="2">
    <source>
        <dbReference type="ARBA" id="ARBA00004141"/>
    </source>
</evidence>
<keyword evidence="7 12" id="KW-0863">Zinc-finger</keyword>
<feature type="domain" description="RING-type" evidence="14">
    <location>
        <begin position="193"/>
        <end position="240"/>
    </location>
</feature>
<evidence type="ECO:0000256" key="13">
    <source>
        <dbReference type="SAM" id="Phobius"/>
    </source>
</evidence>
<dbReference type="GO" id="GO:0016567">
    <property type="term" value="P:protein ubiquitination"/>
    <property type="evidence" value="ECO:0007669"/>
    <property type="project" value="TreeGrafter"/>
</dbReference>
<comment type="caution">
    <text evidence="15">The sequence shown here is derived from an EMBL/GenBank/DDBJ whole genome shotgun (WGS) entry which is preliminary data.</text>
</comment>
<evidence type="ECO:0000256" key="6">
    <source>
        <dbReference type="ARBA" id="ARBA00022723"/>
    </source>
</evidence>
<keyword evidence="16" id="KW-1185">Reference proteome</keyword>
<comment type="subcellular location">
    <subcellularLocation>
        <location evidence="2">Membrane</location>
        <topology evidence="2">Multi-pass membrane protein</topology>
    </subcellularLocation>
</comment>
<keyword evidence="4" id="KW-0808">Transferase</keyword>
<dbReference type="PROSITE" id="PS50089">
    <property type="entry name" value="ZF_RING_2"/>
    <property type="match status" value="1"/>
</dbReference>
<evidence type="ECO:0000313" key="15">
    <source>
        <dbReference type="EMBL" id="CAD8072424.1"/>
    </source>
</evidence>
<dbReference type="Proteomes" id="UP000692954">
    <property type="component" value="Unassembled WGS sequence"/>
</dbReference>
<feature type="transmembrane region" description="Helical" evidence="13">
    <location>
        <begin position="16"/>
        <end position="37"/>
    </location>
</feature>
<evidence type="ECO:0000256" key="12">
    <source>
        <dbReference type="PROSITE-ProRule" id="PRU00175"/>
    </source>
</evidence>
<evidence type="ECO:0000256" key="11">
    <source>
        <dbReference type="ARBA" id="ARBA00023136"/>
    </source>
</evidence>
<feature type="transmembrane region" description="Helical" evidence="13">
    <location>
        <begin position="137"/>
        <end position="156"/>
    </location>
</feature>
<evidence type="ECO:0000256" key="1">
    <source>
        <dbReference type="ARBA" id="ARBA00000900"/>
    </source>
</evidence>
<organism evidence="15 16">
    <name type="scientific">Paramecium sonneborni</name>
    <dbReference type="NCBI Taxonomy" id="65129"/>
    <lineage>
        <taxon>Eukaryota</taxon>
        <taxon>Sar</taxon>
        <taxon>Alveolata</taxon>
        <taxon>Ciliophora</taxon>
        <taxon>Intramacronucleata</taxon>
        <taxon>Oligohymenophorea</taxon>
        <taxon>Peniculida</taxon>
        <taxon>Parameciidae</taxon>
        <taxon>Paramecium</taxon>
    </lineage>
</organism>
<dbReference type="EC" id="2.3.2.27" evidence="3"/>
<keyword evidence="10 13" id="KW-1133">Transmembrane helix</keyword>
<evidence type="ECO:0000313" key="16">
    <source>
        <dbReference type="Proteomes" id="UP000692954"/>
    </source>
</evidence>
<comment type="catalytic activity">
    <reaction evidence="1">
        <text>S-ubiquitinyl-[E2 ubiquitin-conjugating enzyme]-L-cysteine + [acceptor protein]-L-lysine = [E2 ubiquitin-conjugating enzyme]-L-cysteine + N(6)-ubiquitinyl-[acceptor protein]-L-lysine.</text>
        <dbReference type="EC" id="2.3.2.27"/>
    </reaction>
</comment>
<keyword evidence="9" id="KW-0862">Zinc</keyword>
<evidence type="ECO:0000256" key="5">
    <source>
        <dbReference type="ARBA" id="ARBA00022692"/>
    </source>
</evidence>
<feature type="transmembrane region" description="Helical" evidence="13">
    <location>
        <begin position="57"/>
        <end position="80"/>
    </location>
</feature>
<keyword evidence="6" id="KW-0479">Metal-binding</keyword>
<gene>
    <name evidence="15" type="ORF">PSON_ATCC_30995.1.T0290158</name>
</gene>
<evidence type="ECO:0000256" key="7">
    <source>
        <dbReference type="ARBA" id="ARBA00022771"/>
    </source>
</evidence>
<proteinExistence type="predicted"/>
<evidence type="ECO:0000256" key="10">
    <source>
        <dbReference type="ARBA" id="ARBA00022989"/>
    </source>
</evidence>
<evidence type="ECO:0000259" key="14">
    <source>
        <dbReference type="PROSITE" id="PS50089"/>
    </source>
</evidence>
<dbReference type="EMBL" id="CAJJDN010000029">
    <property type="protein sequence ID" value="CAD8072424.1"/>
    <property type="molecule type" value="Genomic_DNA"/>
</dbReference>
<sequence>MQIVDKRLIAPKQFRIYLILHHCFNLIHGVWFCYYYLDNLINGKLEFRLAWFRFLYLFFIFILSLVGSVLQVLIIPQLITLNNKNKRDLINSLKLLLKYKLNQYIGITEQFINFFYFGGSGLMIWDIFGTFNEEIQVVIYLIRYSIYINLFKYFLVKYFLEKNLEKSLLEEEQNQFIQIYQLKENSAIIKEECPICYDSFKSKDFLAQYLCAGKHNFHKECLIKWLKMPYNKQKTCPYCKQQPQDFTKAFL</sequence>
<feature type="transmembrane region" description="Helical" evidence="13">
    <location>
        <begin position="101"/>
        <end position="125"/>
    </location>
</feature>
<evidence type="ECO:0000256" key="9">
    <source>
        <dbReference type="ARBA" id="ARBA00022833"/>
    </source>
</evidence>